<evidence type="ECO:0000313" key="7">
    <source>
        <dbReference type="EMBL" id="KXJ85581.1"/>
    </source>
</evidence>
<keyword evidence="8" id="KW-1185">Reference proteome</keyword>
<dbReference type="CDD" id="cd00035">
    <property type="entry name" value="ChtBD1"/>
    <property type="match status" value="1"/>
</dbReference>
<keyword evidence="4" id="KW-1015">Disulfide bond</keyword>
<dbReference type="GO" id="GO:0005975">
    <property type="term" value="P:carbohydrate metabolic process"/>
    <property type="evidence" value="ECO:0007669"/>
    <property type="project" value="InterPro"/>
</dbReference>
<feature type="disulfide bond" evidence="4">
    <location>
        <begin position="51"/>
        <end position="65"/>
    </location>
</feature>
<keyword evidence="3 4" id="KW-0147">Chitin-binding</keyword>
<evidence type="ECO:0000256" key="3">
    <source>
        <dbReference type="ARBA" id="ARBA00022669"/>
    </source>
</evidence>
<gene>
    <name evidence="7" type="ORF">Micbo1qcDRAFT_127850</name>
</gene>
<dbReference type="SUPFAM" id="SSF54556">
    <property type="entry name" value="Chitinase insertion domain"/>
    <property type="match status" value="1"/>
</dbReference>
<dbReference type="Pfam" id="PF00187">
    <property type="entry name" value="Chitin_bind_1"/>
    <property type="match status" value="1"/>
</dbReference>
<dbReference type="STRING" id="196109.A0A136IKT6"/>
<dbReference type="Proteomes" id="UP000070501">
    <property type="component" value="Unassembled WGS sequence"/>
</dbReference>
<comment type="similarity">
    <text evidence="1">Belongs to the glycosyl hydrolase 18 family. Chitinase class V subfamily.</text>
</comment>
<dbReference type="InterPro" id="IPR036861">
    <property type="entry name" value="Endochitinase-like_sf"/>
</dbReference>
<feature type="domain" description="GH18" evidence="6">
    <location>
        <begin position="96"/>
        <end position="443"/>
    </location>
</feature>
<dbReference type="GO" id="GO:0008061">
    <property type="term" value="F:chitin binding"/>
    <property type="evidence" value="ECO:0007669"/>
    <property type="project" value="UniProtKB-UniRule"/>
</dbReference>
<dbReference type="InterPro" id="IPR029070">
    <property type="entry name" value="Chitinase_insertion_sf"/>
</dbReference>
<dbReference type="InParanoid" id="A0A136IKT6"/>
<evidence type="ECO:0000256" key="4">
    <source>
        <dbReference type="PROSITE-ProRule" id="PRU00261"/>
    </source>
</evidence>
<dbReference type="GO" id="GO:0008843">
    <property type="term" value="F:endochitinase activity"/>
    <property type="evidence" value="ECO:0007669"/>
    <property type="project" value="UniProtKB-EC"/>
</dbReference>
<dbReference type="PROSITE" id="PS50941">
    <property type="entry name" value="CHIT_BIND_I_2"/>
    <property type="match status" value="1"/>
</dbReference>
<feature type="domain" description="Chitin-binding type-1" evidence="5">
    <location>
        <begin position="32"/>
        <end position="78"/>
    </location>
</feature>
<dbReference type="PROSITE" id="PS51910">
    <property type="entry name" value="GH18_2"/>
    <property type="match status" value="1"/>
</dbReference>
<evidence type="ECO:0000259" key="5">
    <source>
        <dbReference type="PROSITE" id="PS50941"/>
    </source>
</evidence>
<organism evidence="7 8">
    <name type="scientific">Microdochium bolleyi</name>
    <dbReference type="NCBI Taxonomy" id="196109"/>
    <lineage>
        <taxon>Eukaryota</taxon>
        <taxon>Fungi</taxon>
        <taxon>Dikarya</taxon>
        <taxon>Ascomycota</taxon>
        <taxon>Pezizomycotina</taxon>
        <taxon>Sordariomycetes</taxon>
        <taxon>Xylariomycetidae</taxon>
        <taxon>Xylariales</taxon>
        <taxon>Microdochiaceae</taxon>
        <taxon>Microdochium</taxon>
    </lineage>
</organism>
<dbReference type="Pfam" id="PF00704">
    <property type="entry name" value="Glyco_hydro_18"/>
    <property type="match status" value="1"/>
</dbReference>
<keyword evidence="7" id="KW-0378">Hydrolase</keyword>
<dbReference type="InterPro" id="IPR001002">
    <property type="entry name" value="Chitin-bd_1"/>
</dbReference>
<proteinExistence type="inferred from homology"/>
<sequence>MGTPLGFPASFSGPFSSDLANYHIIPKANTPQTPCGVNSASGSASCPLEMCCSKDGYCANTPEYCGTGCQSAVGPCTVRPRPDCSGASNKATASKGRSVGYYSGSNVYIRPCDVVRPRDIPNMDRYTHLYYTFANINPDSFAVELRPQDNETLVREFTALGKKKKNSTSSTTGGLQTWIAVGGGGFSATGSSTATTWSDMVSTDENRKAFITSLVDFMDEYSFQGVDLDWEYPGSAANGGLSQDTEKLVRLVKDMRSVFGDKYGVSMVIPPDKSYLVNYDLVAMEPYVDSFGFMAYDLHVASPEGGKVQAHADIREIRDTMTPLWSAGIDPAKINLGLPYYGRGFTLTNKTCSDLDCSYKGPSVPGNCAQSSGIMMLSEIQDLLDEGTAKSSTIPNVMMKKLTWSNQWVAYDDEETMKQKTAWADETCLGGVMYWSVDQDVRS</sequence>
<dbReference type="EMBL" id="KQ964279">
    <property type="protein sequence ID" value="KXJ85581.1"/>
    <property type="molecule type" value="Genomic_DNA"/>
</dbReference>
<dbReference type="OrthoDB" id="73875at2759"/>
<dbReference type="SUPFAM" id="SSF57016">
    <property type="entry name" value="Plant lectins/antimicrobial peptides"/>
    <property type="match status" value="1"/>
</dbReference>
<evidence type="ECO:0000256" key="2">
    <source>
        <dbReference type="ARBA" id="ARBA00012729"/>
    </source>
</evidence>
<dbReference type="Gene3D" id="3.30.60.10">
    <property type="entry name" value="Endochitinase-like"/>
    <property type="match status" value="1"/>
</dbReference>
<dbReference type="AlphaFoldDB" id="A0A136IKT6"/>
<comment type="caution">
    <text evidence="4">Lacks conserved residue(s) required for the propagation of feature annotation.</text>
</comment>
<protein>
    <recommendedName>
        <fullName evidence="2">chitinase</fullName>
        <ecNumber evidence="2">3.2.1.14</ecNumber>
    </recommendedName>
</protein>
<dbReference type="Gene3D" id="3.10.50.10">
    <property type="match status" value="1"/>
</dbReference>
<evidence type="ECO:0000259" key="6">
    <source>
        <dbReference type="PROSITE" id="PS51910"/>
    </source>
</evidence>
<dbReference type="InterPro" id="IPR001223">
    <property type="entry name" value="Glyco_hydro18_cat"/>
</dbReference>
<evidence type="ECO:0000313" key="8">
    <source>
        <dbReference type="Proteomes" id="UP000070501"/>
    </source>
</evidence>
<reference evidence="8" key="1">
    <citation type="submission" date="2016-02" db="EMBL/GenBank/DDBJ databases">
        <title>Draft genome sequence of Microdochium bolleyi, a fungal endophyte of beachgrass.</title>
        <authorList>
            <consortium name="DOE Joint Genome Institute"/>
            <person name="David A.S."/>
            <person name="May G."/>
            <person name="Haridas S."/>
            <person name="Lim J."/>
            <person name="Wang M."/>
            <person name="Labutti K."/>
            <person name="Lipzen A."/>
            <person name="Barry K."/>
            <person name="Grigoriev I.V."/>
        </authorList>
    </citation>
    <scope>NUCLEOTIDE SEQUENCE [LARGE SCALE GENOMIC DNA]</scope>
    <source>
        <strain evidence="8">J235TASD1</strain>
    </source>
</reference>
<name>A0A136IKT6_9PEZI</name>
<dbReference type="SMART" id="SM00270">
    <property type="entry name" value="ChtBD1"/>
    <property type="match status" value="1"/>
</dbReference>
<dbReference type="PANTHER" id="PTHR11177:SF333">
    <property type="entry name" value="CHITINASE"/>
    <property type="match status" value="1"/>
</dbReference>
<evidence type="ECO:0000256" key="1">
    <source>
        <dbReference type="ARBA" id="ARBA00008682"/>
    </source>
</evidence>
<dbReference type="PANTHER" id="PTHR11177">
    <property type="entry name" value="CHITINASE"/>
    <property type="match status" value="1"/>
</dbReference>
<dbReference type="InterPro" id="IPR017853">
    <property type="entry name" value="GH"/>
</dbReference>
<feature type="disulfide bond" evidence="4">
    <location>
        <begin position="46"/>
        <end position="58"/>
    </location>
</feature>
<dbReference type="SUPFAM" id="SSF51445">
    <property type="entry name" value="(Trans)glycosidases"/>
    <property type="match status" value="1"/>
</dbReference>
<dbReference type="InterPro" id="IPR011583">
    <property type="entry name" value="Chitinase_II/V-like_cat"/>
</dbReference>
<dbReference type="Gene3D" id="3.20.20.80">
    <property type="entry name" value="Glycosidases"/>
    <property type="match status" value="1"/>
</dbReference>
<dbReference type="EC" id="3.2.1.14" evidence="2"/>
<accession>A0A136IKT6</accession>
<dbReference type="InterPro" id="IPR050314">
    <property type="entry name" value="Glycosyl_Hydrlase_18"/>
</dbReference>
<dbReference type="SMART" id="SM00636">
    <property type="entry name" value="Glyco_18"/>
    <property type="match status" value="1"/>
</dbReference>